<sequence length="538" mass="57577">MFFPTRTRNVLLAFSLGVSLVVVNATQVMHRPDTYKAAPHTYEQGNSNPKTIHKRSGAKVNMAYFTNWGIYGANFQPTDINPEPLTHILYAFADVSPDTGVISLTDSYADEQKHFPGDSWDETGNNLYGCLKQMFLLKMAQRNLKVSLSVGGWTYSQDGHFSFVTDATKRATFVSSALQLIEDYGFDGLDIDFEYPASTDQGQGFADLFTSLRTALDSYAAGKGDTTPYLLTSASAAGASNYQYLVVPQMDKALSYWDLMAYDYAGSWLTWADNQANVYGGTRTNVSTDAAIKWYLSQGASASKMVMGIPLYGRAFEETTGIGAPYTGIGPGTIQAGIYSYSDLPLAGAQVFENLTDITSYSYDSSKEELVSYDTPHIASLKAQYVSTNNLAGNMFWDLSTDKTGSDSLVSTTAEVFGSLDQTQNHLNYPNSKWDNIKNQMGTTGGSSSSSASSGQTSTASTVSTSSTPTTTSASASSTPSGGSTSGQCAGVSAWSSAVAYTGGQTATYSGHLWTAKWWTQADTPGGSAGVWTDDGAC</sequence>
<keyword evidence="3" id="KW-0146">Chitin degradation</keyword>
<dbReference type="PROSITE" id="PS51910">
    <property type="entry name" value="GH18_2"/>
    <property type="match status" value="1"/>
</dbReference>
<comment type="similarity">
    <text evidence="8">Belongs to the glycosyl hydrolase 18 family.</text>
</comment>
<dbReference type="InterPro" id="IPR001223">
    <property type="entry name" value="Glyco_hydro18_cat"/>
</dbReference>
<feature type="compositionally biased region" description="Polar residues" evidence="9">
    <location>
        <begin position="428"/>
        <end position="441"/>
    </location>
</feature>
<dbReference type="OrthoDB" id="76388at2759"/>
<comment type="catalytic activity">
    <reaction evidence="1">
        <text>Random endo-hydrolysis of N-acetyl-beta-D-glucosaminide (1-&gt;4)-beta-linkages in chitin and chitodextrins.</text>
        <dbReference type="EC" id="3.2.1.14"/>
    </reaction>
</comment>
<dbReference type="InterPro" id="IPR029070">
    <property type="entry name" value="Chitinase_insertion_sf"/>
</dbReference>
<evidence type="ECO:0000313" key="13">
    <source>
        <dbReference type="Proteomes" id="UP000053257"/>
    </source>
</evidence>
<dbReference type="EMBL" id="KN840447">
    <property type="protein sequence ID" value="KIP11281.1"/>
    <property type="molecule type" value="Genomic_DNA"/>
</dbReference>
<name>A0A0C3S5I8_PHLG1</name>
<evidence type="ECO:0000313" key="12">
    <source>
        <dbReference type="EMBL" id="KIP11281.1"/>
    </source>
</evidence>
<gene>
    <name evidence="12" type="ORF">PHLGIDRAFT_124938</name>
</gene>
<dbReference type="Gene3D" id="3.20.20.80">
    <property type="entry name" value="Glycosidases"/>
    <property type="match status" value="1"/>
</dbReference>
<evidence type="ECO:0000259" key="11">
    <source>
        <dbReference type="PROSITE" id="PS51910"/>
    </source>
</evidence>
<reference evidence="12 13" key="1">
    <citation type="journal article" date="2014" name="PLoS Genet.">
        <title>Analysis of the Phlebiopsis gigantea genome, transcriptome and secretome provides insight into its pioneer colonization strategies of wood.</title>
        <authorList>
            <person name="Hori C."/>
            <person name="Ishida T."/>
            <person name="Igarashi K."/>
            <person name="Samejima M."/>
            <person name="Suzuki H."/>
            <person name="Master E."/>
            <person name="Ferreira P."/>
            <person name="Ruiz-Duenas F.J."/>
            <person name="Held B."/>
            <person name="Canessa P."/>
            <person name="Larrondo L.F."/>
            <person name="Schmoll M."/>
            <person name="Druzhinina I.S."/>
            <person name="Kubicek C.P."/>
            <person name="Gaskell J.A."/>
            <person name="Kersten P."/>
            <person name="St John F."/>
            <person name="Glasner J."/>
            <person name="Sabat G."/>
            <person name="Splinter BonDurant S."/>
            <person name="Syed K."/>
            <person name="Yadav J."/>
            <person name="Mgbeahuruike A.C."/>
            <person name="Kovalchuk A."/>
            <person name="Asiegbu F.O."/>
            <person name="Lackner G."/>
            <person name="Hoffmeister D."/>
            <person name="Rencoret J."/>
            <person name="Gutierrez A."/>
            <person name="Sun H."/>
            <person name="Lindquist E."/>
            <person name="Barry K."/>
            <person name="Riley R."/>
            <person name="Grigoriev I.V."/>
            <person name="Henrissat B."/>
            <person name="Kues U."/>
            <person name="Berka R.M."/>
            <person name="Martinez A.T."/>
            <person name="Covert S.F."/>
            <person name="Blanchette R.A."/>
            <person name="Cullen D."/>
        </authorList>
    </citation>
    <scope>NUCLEOTIDE SEQUENCE [LARGE SCALE GENOMIC DNA]</scope>
    <source>
        <strain evidence="12 13">11061_1 CR5-6</strain>
    </source>
</reference>
<dbReference type="GO" id="GO:0000272">
    <property type="term" value="P:polysaccharide catabolic process"/>
    <property type="evidence" value="ECO:0007669"/>
    <property type="project" value="UniProtKB-KW"/>
</dbReference>
<dbReference type="AlphaFoldDB" id="A0A0C3S5I8"/>
<dbReference type="PROSITE" id="PS01095">
    <property type="entry name" value="GH18_1"/>
    <property type="match status" value="1"/>
</dbReference>
<feature type="signal peptide" evidence="10">
    <location>
        <begin position="1"/>
        <end position="25"/>
    </location>
</feature>
<dbReference type="PANTHER" id="PTHR11177">
    <property type="entry name" value="CHITINASE"/>
    <property type="match status" value="1"/>
</dbReference>
<keyword evidence="5 7" id="KW-0326">Glycosidase</keyword>
<dbReference type="InterPro" id="IPR011583">
    <property type="entry name" value="Chitinase_II/V-like_cat"/>
</dbReference>
<keyword evidence="13" id="KW-1185">Reference proteome</keyword>
<dbReference type="InterPro" id="IPR017853">
    <property type="entry name" value="GH"/>
</dbReference>
<dbReference type="SUPFAM" id="SSF54556">
    <property type="entry name" value="Chitinase insertion domain"/>
    <property type="match status" value="1"/>
</dbReference>
<dbReference type="PANTHER" id="PTHR11177:SF317">
    <property type="entry name" value="CHITINASE 12-RELATED"/>
    <property type="match status" value="1"/>
</dbReference>
<dbReference type="Gene3D" id="3.10.50.10">
    <property type="match status" value="1"/>
</dbReference>
<keyword evidence="4" id="KW-0119">Carbohydrate metabolism</keyword>
<dbReference type="InterPro" id="IPR036573">
    <property type="entry name" value="CBM_sf_5/12"/>
</dbReference>
<dbReference type="HOGENOM" id="CLU_002833_1_0_1"/>
<dbReference type="InterPro" id="IPR050314">
    <property type="entry name" value="Glycosyl_Hydrlase_18"/>
</dbReference>
<feature type="domain" description="GH18" evidence="11">
    <location>
        <begin position="59"/>
        <end position="420"/>
    </location>
</feature>
<proteinExistence type="inferred from homology"/>
<feature type="compositionally biased region" description="Low complexity" evidence="9">
    <location>
        <begin position="446"/>
        <end position="487"/>
    </location>
</feature>
<feature type="chain" id="PRO_5002169817" evidence="10">
    <location>
        <begin position="26"/>
        <end position="538"/>
    </location>
</feature>
<protein>
    <submittedName>
        <fullName evidence="12">Carbohydrate-binding module family 5 protein</fullName>
    </submittedName>
</protein>
<dbReference type="GO" id="GO:0030246">
    <property type="term" value="F:carbohydrate binding"/>
    <property type="evidence" value="ECO:0007669"/>
    <property type="project" value="InterPro"/>
</dbReference>
<evidence type="ECO:0000256" key="10">
    <source>
        <dbReference type="SAM" id="SignalP"/>
    </source>
</evidence>
<evidence type="ECO:0000256" key="9">
    <source>
        <dbReference type="SAM" id="MobiDB-lite"/>
    </source>
</evidence>
<keyword evidence="2 7" id="KW-0378">Hydrolase</keyword>
<dbReference type="GO" id="GO:0008843">
    <property type="term" value="F:endochitinase activity"/>
    <property type="evidence" value="ECO:0007669"/>
    <property type="project" value="UniProtKB-EC"/>
</dbReference>
<accession>A0A0C3S5I8</accession>
<dbReference type="Gene3D" id="2.10.10.20">
    <property type="entry name" value="Carbohydrate-binding module superfamily 5/12"/>
    <property type="match status" value="1"/>
</dbReference>
<dbReference type="Proteomes" id="UP000053257">
    <property type="component" value="Unassembled WGS sequence"/>
</dbReference>
<evidence type="ECO:0000256" key="3">
    <source>
        <dbReference type="ARBA" id="ARBA00023024"/>
    </source>
</evidence>
<evidence type="ECO:0000256" key="4">
    <source>
        <dbReference type="ARBA" id="ARBA00023277"/>
    </source>
</evidence>
<dbReference type="SUPFAM" id="SSF51055">
    <property type="entry name" value="Carbohydrate binding domain"/>
    <property type="match status" value="1"/>
</dbReference>
<dbReference type="SUPFAM" id="SSF51445">
    <property type="entry name" value="(Trans)glycosidases"/>
    <property type="match status" value="1"/>
</dbReference>
<dbReference type="CDD" id="cd06548">
    <property type="entry name" value="GH18_chitinase"/>
    <property type="match status" value="1"/>
</dbReference>
<dbReference type="SMART" id="SM00495">
    <property type="entry name" value="ChtBD3"/>
    <property type="match status" value="1"/>
</dbReference>
<dbReference type="Pfam" id="PF02839">
    <property type="entry name" value="CBM_5_12"/>
    <property type="match status" value="1"/>
</dbReference>
<evidence type="ECO:0000256" key="6">
    <source>
        <dbReference type="ARBA" id="ARBA00023326"/>
    </source>
</evidence>
<keyword evidence="10" id="KW-0732">Signal</keyword>
<organism evidence="12 13">
    <name type="scientific">Phlebiopsis gigantea (strain 11061_1 CR5-6)</name>
    <name type="common">White-rot fungus</name>
    <name type="synonym">Peniophora gigantea</name>
    <dbReference type="NCBI Taxonomy" id="745531"/>
    <lineage>
        <taxon>Eukaryota</taxon>
        <taxon>Fungi</taxon>
        <taxon>Dikarya</taxon>
        <taxon>Basidiomycota</taxon>
        <taxon>Agaricomycotina</taxon>
        <taxon>Agaricomycetes</taxon>
        <taxon>Polyporales</taxon>
        <taxon>Phanerochaetaceae</taxon>
        <taxon>Phlebiopsis</taxon>
    </lineage>
</organism>
<evidence type="ECO:0000256" key="8">
    <source>
        <dbReference type="RuleBase" id="RU004453"/>
    </source>
</evidence>
<dbReference type="GO" id="GO:0006032">
    <property type="term" value="P:chitin catabolic process"/>
    <property type="evidence" value="ECO:0007669"/>
    <property type="project" value="UniProtKB-KW"/>
</dbReference>
<dbReference type="GO" id="GO:0005576">
    <property type="term" value="C:extracellular region"/>
    <property type="evidence" value="ECO:0007669"/>
    <property type="project" value="InterPro"/>
</dbReference>
<evidence type="ECO:0000256" key="7">
    <source>
        <dbReference type="RuleBase" id="RU000489"/>
    </source>
</evidence>
<evidence type="ECO:0000256" key="2">
    <source>
        <dbReference type="ARBA" id="ARBA00022801"/>
    </source>
</evidence>
<evidence type="ECO:0000256" key="1">
    <source>
        <dbReference type="ARBA" id="ARBA00000822"/>
    </source>
</evidence>
<dbReference type="CDD" id="cd12215">
    <property type="entry name" value="ChiC_BD"/>
    <property type="match status" value="1"/>
</dbReference>
<dbReference type="Pfam" id="PF00704">
    <property type="entry name" value="Glyco_hydro_18"/>
    <property type="match status" value="1"/>
</dbReference>
<keyword evidence="6" id="KW-0624">Polysaccharide degradation</keyword>
<dbReference type="GO" id="GO:0008061">
    <property type="term" value="F:chitin binding"/>
    <property type="evidence" value="ECO:0007669"/>
    <property type="project" value="InterPro"/>
</dbReference>
<feature type="region of interest" description="Disordered" evidence="9">
    <location>
        <begin position="428"/>
        <end position="489"/>
    </location>
</feature>
<dbReference type="InterPro" id="IPR003610">
    <property type="entry name" value="CBM5/12"/>
</dbReference>
<dbReference type="SMART" id="SM00636">
    <property type="entry name" value="Glyco_18"/>
    <property type="match status" value="1"/>
</dbReference>
<dbReference type="InterPro" id="IPR001579">
    <property type="entry name" value="Glyco_hydro_18_chit_AS"/>
</dbReference>
<dbReference type="STRING" id="745531.A0A0C3S5I8"/>
<evidence type="ECO:0000256" key="5">
    <source>
        <dbReference type="ARBA" id="ARBA00023295"/>
    </source>
</evidence>